<accession>A0A1V6C621</accession>
<dbReference type="InterPro" id="IPR003148">
    <property type="entry name" value="RCK_N"/>
</dbReference>
<reference evidence="9" key="1">
    <citation type="submission" date="2017-02" db="EMBL/GenBank/DDBJ databases">
        <title>Delving into the versatile metabolic prowess of the omnipresent phylum Bacteroidetes.</title>
        <authorList>
            <person name="Nobu M.K."/>
            <person name="Mei R."/>
            <person name="Narihiro T."/>
            <person name="Kuroda K."/>
            <person name="Liu W.-T."/>
        </authorList>
    </citation>
    <scope>NUCLEOTIDE SEQUENCE</scope>
    <source>
        <strain evidence="9">ADurb.Bin131</strain>
    </source>
</reference>
<keyword evidence="4" id="KW-0630">Potassium</keyword>
<dbReference type="AlphaFoldDB" id="A0A1V6C621"/>
<evidence type="ECO:0000259" key="7">
    <source>
        <dbReference type="PROSITE" id="PS51201"/>
    </source>
</evidence>
<dbReference type="InterPro" id="IPR006037">
    <property type="entry name" value="RCK_C"/>
</dbReference>
<evidence type="ECO:0000256" key="3">
    <source>
        <dbReference type="ARBA" id="ARBA00022538"/>
    </source>
</evidence>
<keyword evidence="5" id="KW-0520">NAD</keyword>
<sequence>MHFIIIGCGKVGSQLARYLSEDHNVVVIDKNPESFKFLGLVFNGITIVGNCINLDVLKEAGIEACDGIAAVTDDDNVNIVVGQIAKKMFDINKCILRIVDPEKNEIYRKLGYDVISGQRLVAAIIRDKLIEKGTTTYIVESGEVGFIEVIIDKNKSGGKASDLNIPGDFKVALIIKQDGPIIPDDGYVLKEGDIVIGIIRMKNAQKIKRILEIQ</sequence>
<proteinExistence type="predicted"/>
<feature type="domain" description="RCK N-terminal" evidence="7">
    <location>
        <begin position="1"/>
        <end position="116"/>
    </location>
</feature>
<evidence type="ECO:0000259" key="8">
    <source>
        <dbReference type="PROSITE" id="PS51202"/>
    </source>
</evidence>
<dbReference type="PROSITE" id="PS51201">
    <property type="entry name" value="RCK_N"/>
    <property type="match status" value="1"/>
</dbReference>
<dbReference type="SUPFAM" id="SSF51735">
    <property type="entry name" value="NAD(P)-binding Rossmann-fold domains"/>
    <property type="match status" value="1"/>
</dbReference>
<name>A0A1V6C621_UNCT6</name>
<evidence type="ECO:0000313" key="9">
    <source>
        <dbReference type="EMBL" id="OQB72285.1"/>
    </source>
</evidence>
<keyword evidence="2" id="KW-0813">Transport</keyword>
<evidence type="ECO:0000256" key="5">
    <source>
        <dbReference type="ARBA" id="ARBA00023027"/>
    </source>
</evidence>
<keyword evidence="3" id="KW-0633">Potassium transport</keyword>
<gene>
    <name evidence="9" type="primary">trkA_1</name>
    <name evidence="9" type="ORF">BWX89_01366</name>
</gene>
<keyword evidence="6" id="KW-0406">Ion transport</keyword>
<evidence type="ECO:0000256" key="6">
    <source>
        <dbReference type="ARBA" id="ARBA00023065"/>
    </source>
</evidence>
<feature type="domain" description="RCK C-terminal" evidence="8">
    <location>
        <begin position="134"/>
        <end position="213"/>
    </location>
</feature>
<evidence type="ECO:0000256" key="2">
    <source>
        <dbReference type="ARBA" id="ARBA00022448"/>
    </source>
</evidence>
<dbReference type="InterPro" id="IPR006036">
    <property type="entry name" value="K_uptake_TrkA"/>
</dbReference>
<dbReference type="PANTHER" id="PTHR43833:SF5">
    <property type="entry name" value="TRK SYSTEM POTASSIUM UPTAKE PROTEIN TRKA"/>
    <property type="match status" value="1"/>
</dbReference>
<dbReference type="EMBL" id="MWDQ01000135">
    <property type="protein sequence ID" value="OQB72285.1"/>
    <property type="molecule type" value="Genomic_DNA"/>
</dbReference>
<dbReference type="Proteomes" id="UP000485562">
    <property type="component" value="Unassembled WGS sequence"/>
</dbReference>
<dbReference type="PRINTS" id="PR00335">
    <property type="entry name" value="KUPTAKETRKA"/>
</dbReference>
<dbReference type="GO" id="GO:0015079">
    <property type="term" value="F:potassium ion transmembrane transporter activity"/>
    <property type="evidence" value="ECO:0007669"/>
    <property type="project" value="InterPro"/>
</dbReference>
<dbReference type="SUPFAM" id="SSF116726">
    <property type="entry name" value="TrkA C-terminal domain-like"/>
    <property type="match status" value="1"/>
</dbReference>
<dbReference type="Gene3D" id="3.40.50.720">
    <property type="entry name" value="NAD(P)-binding Rossmann-like Domain"/>
    <property type="match status" value="1"/>
</dbReference>
<dbReference type="GO" id="GO:0005886">
    <property type="term" value="C:plasma membrane"/>
    <property type="evidence" value="ECO:0007669"/>
    <property type="project" value="InterPro"/>
</dbReference>
<protein>
    <recommendedName>
        <fullName evidence="1">Trk system potassium uptake protein TrkA</fullName>
    </recommendedName>
</protein>
<dbReference type="InterPro" id="IPR036291">
    <property type="entry name" value="NAD(P)-bd_dom_sf"/>
</dbReference>
<dbReference type="Gene3D" id="3.30.70.1450">
    <property type="entry name" value="Regulator of K+ conductance, C-terminal domain"/>
    <property type="match status" value="1"/>
</dbReference>
<comment type="caution">
    <text evidence="9">The sequence shown here is derived from an EMBL/GenBank/DDBJ whole genome shotgun (WGS) entry which is preliminary data.</text>
</comment>
<evidence type="ECO:0000256" key="1">
    <source>
        <dbReference type="ARBA" id="ARBA00017378"/>
    </source>
</evidence>
<dbReference type="InterPro" id="IPR050721">
    <property type="entry name" value="Trk_Ktr_HKT_K-transport"/>
</dbReference>
<organism evidence="9">
    <name type="scientific">candidate division TA06 bacterium ADurb.Bin131</name>
    <dbReference type="NCBI Taxonomy" id="1852827"/>
    <lineage>
        <taxon>Bacteria</taxon>
        <taxon>Bacteria division TA06</taxon>
    </lineage>
</organism>
<dbReference type="PANTHER" id="PTHR43833">
    <property type="entry name" value="POTASSIUM CHANNEL PROTEIN 2-RELATED-RELATED"/>
    <property type="match status" value="1"/>
</dbReference>
<dbReference type="Pfam" id="PF02254">
    <property type="entry name" value="TrkA_N"/>
    <property type="match status" value="1"/>
</dbReference>
<dbReference type="PROSITE" id="PS51202">
    <property type="entry name" value="RCK_C"/>
    <property type="match status" value="1"/>
</dbReference>
<dbReference type="InterPro" id="IPR036721">
    <property type="entry name" value="RCK_C_sf"/>
</dbReference>
<evidence type="ECO:0000256" key="4">
    <source>
        <dbReference type="ARBA" id="ARBA00022958"/>
    </source>
</evidence>